<dbReference type="EC" id="3.4.-.-" evidence="3"/>
<feature type="transmembrane region" description="Helical" evidence="1">
    <location>
        <begin position="20"/>
        <end position="44"/>
    </location>
</feature>
<keyword evidence="4" id="KW-1185">Reference proteome</keyword>
<sequence length="201" mass="23341">MKDKYSGVIKELSDKELLFHLYLTQIILLTISGILGMILMDSFVEFLRLFQWNDKNILLIGGIAGLAVVILDLFLMRVLPSSYYDDGGLNERIFRNRSVLHIAFIAAVIAFSEELLFRGIIQTHAGLVISSLIFAVVHYRYLFNWFLFSNIVLLSFFIGYLFLLTENLWVTIFMHFIIDFLLGVIIKIKYQNNKQEGMFHE</sequence>
<feature type="transmembrane region" description="Helical" evidence="1">
    <location>
        <begin position="56"/>
        <end position="79"/>
    </location>
</feature>
<dbReference type="Proteomes" id="UP001601058">
    <property type="component" value="Unassembled WGS sequence"/>
</dbReference>
<dbReference type="InterPro" id="IPR003675">
    <property type="entry name" value="Rce1/LyrA-like_dom"/>
</dbReference>
<keyword evidence="1" id="KW-0472">Membrane</keyword>
<comment type="caution">
    <text evidence="3">The sequence shown here is derived from an EMBL/GenBank/DDBJ whole genome shotgun (WGS) entry which is preliminary data.</text>
</comment>
<evidence type="ECO:0000313" key="4">
    <source>
        <dbReference type="Proteomes" id="UP001601058"/>
    </source>
</evidence>
<accession>A0ABW6JUS3</accession>
<name>A0ABW6JUS3_9BACI</name>
<organism evidence="3 4">
    <name type="scientific">Cytobacillus mangrovibacter</name>
    <dbReference type="NCBI Taxonomy" id="3299024"/>
    <lineage>
        <taxon>Bacteria</taxon>
        <taxon>Bacillati</taxon>
        <taxon>Bacillota</taxon>
        <taxon>Bacilli</taxon>
        <taxon>Bacillales</taxon>
        <taxon>Bacillaceae</taxon>
        <taxon>Cytobacillus</taxon>
    </lineage>
</organism>
<evidence type="ECO:0000256" key="1">
    <source>
        <dbReference type="SAM" id="Phobius"/>
    </source>
</evidence>
<reference evidence="3 4" key="1">
    <citation type="submission" date="2024-08" db="EMBL/GenBank/DDBJ databases">
        <title>Two novel Cytobacillus novel species.</title>
        <authorList>
            <person name="Liu G."/>
        </authorList>
    </citation>
    <scope>NUCLEOTIDE SEQUENCE [LARGE SCALE GENOMIC DNA]</scope>
    <source>
        <strain evidence="3 4">FJAT-53684</strain>
    </source>
</reference>
<keyword evidence="3" id="KW-0378">Hydrolase</keyword>
<feature type="transmembrane region" description="Helical" evidence="1">
    <location>
        <begin position="168"/>
        <end position="188"/>
    </location>
</feature>
<evidence type="ECO:0000259" key="2">
    <source>
        <dbReference type="Pfam" id="PF02517"/>
    </source>
</evidence>
<dbReference type="RefSeq" id="WP_389216050.1">
    <property type="nucleotide sequence ID" value="NZ_JBIACJ010000002.1"/>
</dbReference>
<feature type="transmembrane region" description="Helical" evidence="1">
    <location>
        <begin position="99"/>
        <end position="121"/>
    </location>
</feature>
<dbReference type="Pfam" id="PF02517">
    <property type="entry name" value="Rce1-like"/>
    <property type="match status" value="1"/>
</dbReference>
<dbReference type="GO" id="GO:0016787">
    <property type="term" value="F:hydrolase activity"/>
    <property type="evidence" value="ECO:0007669"/>
    <property type="project" value="UniProtKB-KW"/>
</dbReference>
<gene>
    <name evidence="3" type="ORF">ACFYKT_04505</name>
</gene>
<evidence type="ECO:0000313" key="3">
    <source>
        <dbReference type="EMBL" id="MFE8695620.1"/>
    </source>
</evidence>
<keyword evidence="1" id="KW-1133">Transmembrane helix</keyword>
<protein>
    <submittedName>
        <fullName evidence="3">CPBP family intramembrane glutamic endopeptidase</fullName>
        <ecNumber evidence="3">3.4.-.-</ecNumber>
    </submittedName>
</protein>
<keyword evidence="1" id="KW-0812">Transmembrane</keyword>
<feature type="transmembrane region" description="Helical" evidence="1">
    <location>
        <begin position="142"/>
        <end position="162"/>
    </location>
</feature>
<feature type="domain" description="CAAX prenyl protease 2/Lysostaphin resistance protein A-like" evidence="2">
    <location>
        <begin position="98"/>
        <end position="181"/>
    </location>
</feature>
<dbReference type="EMBL" id="JBIACJ010000002">
    <property type="protein sequence ID" value="MFE8695620.1"/>
    <property type="molecule type" value="Genomic_DNA"/>
</dbReference>
<proteinExistence type="predicted"/>